<dbReference type="Proteomes" id="UP000199062">
    <property type="component" value="Unassembled WGS sequence"/>
</dbReference>
<evidence type="ECO:0000259" key="3">
    <source>
        <dbReference type="Pfam" id="PF11495"/>
    </source>
</evidence>
<accession>A0A1I6LTQ7</accession>
<dbReference type="CDD" id="cd00090">
    <property type="entry name" value="HTH_ARSR"/>
    <property type="match status" value="1"/>
</dbReference>
<comment type="similarity">
    <text evidence="1">Belongs to the transcriptional regulator TrmB family.</text>
</comment>
<dbReference type="PANTHER" id="PTHR34293:SF1">
    <property type="entry name" value="HTH-TYPE TRANSCRIPTIONAL REGULATOR TRMBL2"/>
    <property type="match status" value="1"/>
</dbReference>
<keyword evidence="5" id="KW-1185">Reference proteome</keyword>
<evidence type="ECO:0000313" key="5">
    <source>
        <dbReference type="Proteomes" id="UP000199062"/>
    </source>
</evidence>
<dbReference type="InterPro" id="IPR011991">
    <property type="entry name" value="ArsR-like_HTH"/>
</dbReference>
<dbReference type="PANTHER" id="PTHR34293">
    <property type="entry name" value="HTH-TYPE TRANSCRIPTIONAL REGULATOR TRMBL2"/>
    <property type="match status" value="1"/>
</dbReference>
<dbReference type="InterPro" id="IPR036390">
    <property type="entry name" value="WH_DNA-bd_sf"/>
</dbReference>
<proteinExistence type="inferred from homology"/>
<name>A0A1I6LTQ7_9EURY</name>
<evidence type="ECO:0000256" key="1">
    <source>
        <dbReference type="ARBA" id="ARBA00007287"/>
    </source>
</evidence>
<dbReference type="NCBIfam" id="NF047392">
    <property type="entry name" value="TransRegTrmBHalo"/>
    <property type="match status" value="1"/>
</dbReference>
<dbReference type="Gene3D" id="1.10.10.10">
    <property type="entry name" value="Winged helix-like DNA-binding domain superfamily/Winged helix DNA-binding domain"/>
    <property type="match status" value="1"/>
</dbReference>
<dbReference type="AlphaFoldDB" id="A0A1I6LTQ7"/>
<dbReference type="InterPro" id="IPR051797">
    <property type="entry name" value="TrmB-like"/>
</dbReference>
<dbReference type="SUPFAM" id="SSF159071">
    <property type="entry name" value="TrmB C-terminal domain-like"/>
    <property type="match status" value="1"/>
</dbReference>
<sequence>MAAPDLRDALERVITHFDLGEYEVSAYLAILEHGEVTASELSETTDIPQPRVYDTVRSLSDVGLVELKDTRPMKVLAIDPREAFDEVQESLDELVEDLSQRYTAPTRKPEAVSLVKSRPSILRYLDDIIASAEYELMLSLTPGLLERFAGKLQERAEGGIAIEILVSPATEAPSADDVDYPSIASTVRARRGITTPVVAVADGNYSMYATRESIRGDNDRYGVIFNRSELGFLVSGFFNMVLWTTAEEIYSDGENLPFPRRYGTIRRCISDLQVLEGDFYATIEGRDVETGDHWVVEGRISEATFGQNREVATLTVATDDGPVDVGDQVASYEDIEAFEIRVGREEPPGTVAD</sequence>
<gene>
    <name evidence="4" type="ORF">SAMN05216559_3113</name>
</gene>
<dbReference type="RefSeq" id="WP_089817454.1">
    <property type="nucleotide sequence ID" value="NZ_FOZK01000003.1"/>
</dbReference>
<dbReference type="EMBL" id="FOZK01000003">
    <property type="protein sequence ID" value="SFS06867.1"/>
    <property type="molecule type" value="Genomic_DNA"/>
</dbReference>
<protein>
    <submittedName>
        <fullName evidence="4">Transcriptional regulator</fullName>
    </submittedName>
</protein>
<organism evidence="4 5">
    <name type="scientific">Halomicrobium zhouii</name>
    <dbReference type="NCBI Taxonomy" id="767519"/>
    <lineage>
        <taxon>Archaea</taxon>
        <taxon>Methanobacteriati</taxon>
        <taxon>Methanobacteriota</taxon>
        <taxon>Stenosarchaea group</taxon>
        <taxon>Halobacteria</taxon>
        <taxon>Halobacteriales</taxon>
        <taxon>Haloarculaceae</taxon>
        <taxon>Halomicrobium</taxon>
    </lineage>
</organism>
<dbReference type="InterPro" id="IPR021586">
    <property type="entry name" value="Tscrpt_reg_TrmB_C"/>
</dbReference>
<evidence type="ECO:0000259" key="2">
    <source>
        <dbReference type="Pfam" id="PF01978"/>
    </source>
</evidence>
<dbReference type="InterPro" id="IPR002831">
    <property type="entry name" value="Tscrpt_reg_TrmB_N"/>
</dbReference>
<dbReference type="STRING" id="767519.SAMN05216559_3113"/>
<reference evidence="4 5" key="1">
    <citation type="submission" date="2016-10" db="EMBL/GenBank/DDBJ databases">
        <authorList>
            <person name="de Groot N.N."/>
        </authorList>
    </citation>
    <scope>NUCLEOTIDE SEQUENCE [LARGE SCALE GENOMIC DNA]</scope>
    <source>
        <strain evidence="4 5">CGMCC 1.10457</strain>
    </source>
</reference>
<dbReference type="SUPFAM" id="SSF46785">
    <property type="entry name" value="Winged helix' DNA-binding domain"/>
    <property type="match status" value="1"/>
</dbReference>
<dbReference type="Pfam" id="PF01978">
    <property type="entry name" value="TrmB"/>
    <property type="match status" value="1"/>
</dbReference>
<dbReference type="Gene3D" id="2.30.30.690">
    <property type="match status" value="1"/>
</dbReference>
<evidence type="ECO:0000313" key="4">
    <source>
        <dbReference type="EMBL" id="SFS06867.1"/>
    </source>
</evidence>
<dbReference type="InterPro" id="IPR036388">
    <property type="entry name" value="WH-like_DNA-bd_sf"/>
</dbReference>
<feature type="domain" description="Transcription regulator TrmB N-terminal" evidence="2">
    <location>
        <begin position="16"/>
        <end position="80"/>
    </location>
</feature>
<dbReference type="Pfam" id="PF11495">
    <property type="entry name" value="Regulator_TrmB"/>
    <property type="match status" value="1"/>
</dbReference>
<feature type="domain" description="Transcription regulator TrmB C-terminal" evidence="3">
    <location>
        <begin position="111"/>
        <end position="344"/>
    </location>
</feature>
<dbReference type="CDD" id="cd09124">
    <property type="entry name" value="PLDc_like_TrmB_middle"/>
    <property type="match status" value="1"/>
</dbReference>
<dbReference type="OrthoDB" id="96194at2157"/>